<sequence>MTLFAKLISVCFFTIFATSTQDNRLYKRWKVIADKRIFLNLDGTSHGGFKDRVDSIKSDTVFIELFQDGKFKSVDGNGTFTVFGDSIALKLPDGESPFRYKIKDDSLYLSIDNTRDDYIRREVLHAVKI</sequence>
<dbReference type="Proteomes" id="UP000031802">
    <property type="component" value="Unassembled WGS sequence"/>
</dbReference>
<proteinExistence type="predicted"/>
<protein>
    <recommendedName>
        <fullName evidence="3">Lipocalin-like domain-containing protein</fullName>
    </recommendedName>
</protein>
<reference evidence="1 2" key="2">
    <citation type="journal article" date="2015" name="PLoS ONE">
        <title>Whole-Genome Optical Mapping and Finished Genome Sequence of Sphingobacterium deserti sp. nov., a New Species Isolated from the Western Desert of China.</title>
        <authorList>
            <person name="Teng C."/>
            <person name="Zhou Z."/>
            <person name="Molnar I."/>
            <person name="Li X."/>
            <person name="Tang R."/>
            <person name="Chen M."/>
            <person name="Wang L."/>
            <person name="Su S."/>
            <person name="Zhang W."/>
            <person name="Lin M."/>
        </authorList>
    </citation>
    <scope>NUCLEOTIDE SEQUENCE [LARGE SCALE GENOMIC DNA]</scope>
    <source>
        <strain evidence="2">ACCC05744</strain>
    </source>
</reference>
<comment type="caution">
    <text evidence="1">The sequence shown here is derived from an EMBL/GenBank/DDBJ whole genome shotgun (WGS) entry which is preliminary data.</text>
</comment>
<accession>A0A0B8TBF2</accession>
<dbReference type="AlphaFoldDB" id="A0A0B8TBF2"/>
<evidence type="ECO:0000313" key="1">
    <source>
        <dbReference type="EMBL" id="KGE16224.1"/>
    </source>
</evidence>
<reference evidence="2" key="1">
    <citation type="submission" date="2014-04" db="EMBL/GenBank/DDBJ databases">
        <title>Whole-Genome optical mapping and complete genome sequence of Sphingobacterium deserti sp. nov., a new spaces isolated from desert in the west of China.</title>
        <authorList>
            <person name="Teng C."/>
            <person name="Zhou Z."/>
            <person name="Li X."/>
            <person name="Chen M."/>
            <person name="Lin M."/>
            <person name="Wang L."/>
            <person name="Su S."/>
            <person name="Zhang C."/>
            <person name="Zhang W."/>
        </authorList>
    </citation>
    <scope>NUCLEOTIDE SEQUENCE [LARGE SCALE GENOMIC DNA]</scope>
    <source>
        <strain evidence="2">ACCC05744</strain>
    </source>
</reference>
<name>A0A0B8TBF2_9SPHI</name>
<dbReference type="RefSeq" id="WP_037494099.1">
    <property type="nucleotide sequence ID" value="NZ_JJMU01000001.1"/>
</dbReference>
<organism evidence="1 2">
    <name type="scientific">Sphingobacterium deserti</name>
    <dbReference type="NCBI Taxonomy" id="1229276"/>
    <lineage>
        <taxon>Bacteria</taxon>
        <taxon>Pseudomonadati</taxon>
        <taxon>Bacteroidota</taxon>
        <taxon>Sphingobacteriia</taxon>
        <taxon>Sphingobacteriales</taxon>
        <taxon>Sphingobacteriaceae</taxon>
        <taxon>Sphingobacterium</taxon>
    </lineage>
</organism>
<gene>
    <name evidence="1" type="ORF">DI53_0057</name>
</gene>
<dbReference type="EMBL" id="JJMU01000001">
    <property type="protein sequence ID" value="KGE16224.1"/>
    <property type="molecule type" value="Genomic_DNA"/>
</dbReference>
<dbReference type="OrthoDB" id="710178at2"/>
<keyword evidence="2" id="KW-1185">Reference proteome</keyword>
<evidence type="ECO:0008006" key="3">
    <source>
        <dbReference type="Google" id="ProtNLM"/>
    </source>
</evidence>
<evidence type="ECO:0000313" key="2">
    <source>
        <dbReference type="Proteomes" id="UP000031802"/>
    </source>
</evidence>
<dbReference type="STRING" id="1229276.DI53_0057"/>